<dbReference type="AlphaFoldDB" id="A0AAQ3MF57"/>
<accession>A0AAQ3MF57</accession>
<gene>
    <name evidence="1" type="ORF">V8G54_035368</name>
</gene>
<evidence type="ECO:0000313" key="1">
    <source>
        <dbReference type="EMBL" id="WVY89854.1"/>
    </source>
</evidence>
<evidence type="ECO:0000313" key="2">
    <source>
        <dbReference type="Proteomes" id="UP001374535"/>
    </source>
</evidence>
<reference evidence="1 2" key="1">
    <citation type="journal article" date="2023" name="Life. Sci Alliance">
        <title>Evolutionary insights into 3D genome organization and epigenetic landscape of Vigna mungo.</title>
        <authorList>
            <person name="Junaid A."/>
            <person name="Singh B."/>
            <person name="Bhatia S."/>
        </authorList>
    </citation>
    <scope>NUCLEOTIDE SEQUENCE [LARGE SCALE GENOMIC DNA]</scope>
    <source>
        <strain evidence="1">Urdbean</strain>
    </source>
</reference>
<proteinExistence type="predicted"/>
<name>A0AAQ3MF57_VIGMU</name>
<organism evidence="1 2">
    <name type="scientific">Vigna mungo</name>
    <name type="common">Black gram</name>
    <name type="synonym">Phaseolus mungo</name>
    <dbReference type="NCBI Taxonomy" id="3915"/>
    <lineage>
        <taxon>Eukaryota</taxon>
        <taxon>Viridiplantae</taxon>
        <taxon>Streptophyta</taxon>
        <taxon>Embryophyta</taxon>
        <taxon>Tracheophyta</taxon>
        <taxon>Spermatophyta</taxon>
        <taxon>Magnoliopsida</taxon>
        <taxon>eudicotyledons</taxon>
        <taxon>Gunneridae</taxon>
        <taxon>Pentapetalae</taxon>
        <taxon>rosids</taxon>
        <taxon>fabids</taxon>
        <taxon>Fabales</taxon>
        <taxon>Fabaceae</taxon>
        <taxon>Papilionoideae</taxon>
        <taxon>50 kb inversion clade</taxon>
        <taxon>NPAAA clade</taxon>
        <taxon>indigoferoid/millettioid clade</taxon>
        <taxon>Phaseoleae</taxon>
        <taxon>Vigna</taxon>
    </lineage>
</organism>
<sequence>MNFSSSSKNMLSPRRHCDLNKRICSIQKPQAPEQRTHISRVGRLNRYSQSRGNLECHTRKRPTIPSGRKSSTLQYMLPKTSNGNNISCLRRCHNFQPLTHHQIQRFQLSLLYMLLHRFSFQRIIQRRKHKNSLPRIQNPTKNPSKSQKTLIGITLPFVTIAIANLPPLSGHHLNRQSKHLRHESHTRNLIPTVTHFHCLPHHFRLLHHALLHHIPNDLPFRNQPRYPKRLCRNRVRQTPNHHRQNRVRQRKPPAHNSLQHDLHILILQLARWHRQTKRSNNLLHQPLVPFQRPLINLPQGFQYKLNKHRFLISTSTFLPHNHLRLRVKIPRSPQRSQQRIHTCTKLGRVYLRKLTNPKSPTV</sequence>
<keyword evidence="2" id="KW-1185">Reference proteome</keyword>
<dbReference type="EMBL" id="CP144690">
    <property type="protein sequence ID" value="WVY89854.1"/>
    <property type="molecule type" value="Genomic_DNA"/>
</dbReference>
<protein>
    <submittedName>
        <fullName evidence="1">Uncharacterized protein</fullName>
    </submittedName>
</protein>
<dbReference type="Proteomes" id="UP001374535">
    <property type="component" value="Chromosome 11"/>
</dbReference>